<dbReference type="Gene3D" id="1.10.510.10">
    <property type="entry name" value="Transferase(Phosphotransferase) domain 1"/>
    <property type="match status" value="1"/>
</dbReference>
<dbReference type="CDD" id="cd13116">
    <property type="entry name" value="POLO_box_Plk4_3"/>
    <property type="match status" value="1"/>
</dbReference>
<dbReference type="InterPro" id="IPR008266">
    <property type="entry name" value="Tyr_kinase_AS"/>
</dbReference>
<evidence type="ECO:0000313" key="22">
    <source>
        <dbReference type="Proteomes" id="UP000009046"/>
    </source>
</evidence>
<evidence type="ECO:0000256" key="11">
    <source>
        <dbReference type="ARBA" id="ARBA00023212"/>
    </source>
</evidence>
<keyword evidence="4" id="KW-0963">Cytoplasm</keyword>
<dbReference type="eggNOG" id="KOG0575">
    <property type="taxonomic scope" value="Eukaryota"/>
</dbReference>
<dbReference type="FunFam" id="1.10.510.10:FF:000576">
    <property type="entry name" value="Serine/threonine-protein kinase PLK4"/>
    <property type="match status" value="1"/>
</dbReference>
<dbReference type="EnsemblMetazoa" id="PHUM087560-RA">
    <property type="protein sequence ID" value="PHUM087560-PA"/>
    <property type="gene ID" value="PHUM087560"/>
</dbReference>
<accession>E0VCI7</accession>
<reference evidence="20" key="2">
    <citation type="submission" date="2007-04" db="EMBL/GenBank/DDBJ databases">
        <title>The genome of the human body louse.</title>
        <authorList>
            <consortium name="The Human Body Louse Genome Consortium"/>
            <person name="Kirkness E."/>
            <person name="Walenz B."/>
            <person name="Hass B."/>
            <person name="Bruggner R."/>
            <person name="Strausberg R."/>
        </authorList>
    </citation>
    <scope>NUCLEOTIDE SEQUENCE</scope>
    <source>
        <strain evidence="20">USDA</strain>
    </source>
</reference>
<dbReference type="OrthoDB" id="10004143at2759"/>
<dbReference type="VEuPathDB" id="VectorBase:PHUM087560"/>
<dbReference type="STRING" id="121224.E0VCI7"/>
<feature type="domain" description="Cryptic POLO box 2 (CPB2)" evidence="19">
    <location>
        <begin position="698"/>
        <end position="810"/>
    </location>
</feature>
<evidence type="ECO:0000256" key="12">
    <source>
        <dbReference type="ARBA" id="ARBA00030332"/>
    </source>
</evidence>
<dbReference type="InterPro" id="IPR047108">
    <property type="entry name" value="Plk4-like_POLO_box_2_sf"/>
</dbReference>
<dbReference type="PROSITE" id="PS00109">
    <property type="entry name" value="PROTEIN_KINASE_TYR"/>
    <property type="match status" value="1"/>
</dbReference>
<keyword evidence="22" id="KW-1185">Reference proteome</keyword>
<dbReference type="HOGENOM" id="CLU_008726_2_0_1"/>
<reference evidence="20" key="1">
    <citation type="submission" date="2007-04" db="EMBL/GenBank/DDBJ databases">
        <title>Annotation of Pediculus humanus corporis strain USDA.</title>
        <authorList>
            <person name="Kirkness E."/>
            <person name="Hannick L."/>
            <person name="Hass B."/>
            <person name="Bruggner R."/>
            <person name="Lawson D."/>
            <person name="Bidwell S."/>
            <person name="Joardar V."/>
            <person name="Caler E."/>
            <person name="Walenz B."/>
            <person name="Inman J."/>
            <person name="Schobel S."/>
            <person name="Galinsky K."/>
            <person name="Amedeo P."/>
            <person name="Strausberg R."/>
        </authorList>
    </citation>
    <scope>NUCLEOTIDE SEQUENCE</scope>
    <source>
        <strain evidence="20">USDA</strain>
    </source>
</reference>
<evidence type="ECO:0000256" key="16">
    <source>
        <dbReference type="ARBA" id="ARBA00048347"/>
    </source>
</evidence>
<dbReference type="CDD" id="cd13114">
    <property type="entry name" value="POLO_box_Plk4_1"/>
    <property type="match status" value="1"/>
</dbReference>
<dbReference type="SUPFAM" id="SSF82615">
    <property type="entry name" value="Polo-box domain"/>
    <property type="match status" value="1"/>
</dbReference>
<dbReference type="CTD" id="8231654"/>
<dbReference type="SUPFAM" id="SSF56112">
    <property type="entry name" value="Protein kinase-like (PK-like)"/>
    <property type="match status" value="1"/>
</dbReference>
<dbReference type="GO" id="GO:0005524">
    <property type="term" value="F:ATP binding"/>
    <property type="evidence" value="ECO:0007669"/>
    <property type="project" value="UniProtKB-KW"/>
</dbReference>
<keyword evidence="7" id="KW-0547">Nucleotide-binding</keyword>
<evidence type="ECO:0000256" key="8">
    <source>
        <dbReference type="ARBA" id="ARBA00022777"/>
    </source>
</evidence>
<organism>
    <name type="scientific">Pediculus humanus subsp. corporis</name>
    <name type="common">Body louse</name>
    <dbReference type="NCBI Taxonomy" id="121224"/>
    <lineage>
        <taxon>Eukaryota</taxon>
        <taxon>Metazoa</taxon>
        <taxon>Ecdysozoa</taxon>
        <taxon>Arthropoda</taxon>
        <taxon>Hexapoda</taxon>
        <taxon>Insecta</taxon>
        <taxon>Pterygota</taxon>
        <taxon>Neoptera</taxon>
        <taxon>Paraneoptera</taxon>
        <taxon>Psocodea</taxon>
        <taxon>Troctomorpha</taxon>
        <taxon>Phthiraptera</taxon>
        <taxon>Anoplura</taxon>
        <taxon>Pediculidae</taxon>
        <taxon>Pediculus</taxon>
    </lineage>
</organism>
<evidence type="ECO:0000256" key="7">
    <source>
        <dbReference type="ARBA" id="ARBA00022741"/>
    </source>
</evidence>
<reference evidence="21" key="3">
    <citation type="submission" date="2020-05" db="UniProtKB">
        <authorList>
            <consortium name="EnsemblMetazoa"/>
        </authorList>
    </citation>
    <scope>IDENTIFICATION</scope>
    <source>
        <strain evidence="21">USDA</strain>
    </source>
</reference>
<dbReference type="InParanoid" id="E0VCI7"/>
<evidence type="ECO:0000313" key="20">
    <source>
        <dbReference type="EMBL" id="EEB11093.1"/>
    </source>
</evidence>
<dbReference type="PANTHER" id="PTHR24345:SF91">
    <property type="entry name" value="SERINE_THREONINE-PROTEIN KINASE PLK4"/>
    <property type="match status" value="1"/>
</dbReference>
<dbReference type="Pfam" id="PF00069">
    <property type="entry name" value="Pkinase"/>
    <property type="match status" value="1"/>
</dbReference>
<evidence type="ECO:0000256" key="2">
    <source>
        <dbReference type="ARBA" id="ARBA00012424"/>
    </source>
</evidence>
<evidence type="ECO:0000256" key="14">
    <source>
        <dbReference type="ARBA" id="ARBA00030924"/>
    </source>
</evidence>
<dbReference type="KEGG" id="phu:Phum_PHUM087560"/>
<evidence type="ECO:0000313" key="21">
    <source>
        <dbReference type="EnsemblMetazoa" id="PHUM087560-PA"/>
    </source>
</evidence>
<evidence type="ECO:0000256" key="3">
    <source>
        <dbReference type="ARBA" id="ARBA00020245"/>
    </source>
</evidence>
<dbReference type="PROSITE" id="PS51984">
    <property type="entry name" value="CPB1"/>
    <property type="match status" value="1"/>
</dbReference>
<dbReference type="Gene3D" id="2.40.50.930">
    <property type="match status" value="1"/>
</dbReference>
<evidence type="ECO:0000256" key="5">
    <source>
        <dbReference type="ARBA" id="ARBA00022527"/>
    </source>
</evidence>
<sequence length="948" mass="107135">MLYVLIYQLKMAVLNCLYKLCQLNKRNNAANMDNPLGFGIRIEDYEVGPFLGKGGFATVYKAKCLRTQLIIDKKSMFAAGMISRVKQEVSIHSKLKHPSVLELYCFFEDCNYVYLVLEYCENGELQRFLRQQNKVLSECEAYEVLQQVIDGLKYLHSHNIVHRDLTLANLLLTRNMKIKIADFGLATQLMAPNETHMTMCGTPNYISPEVATRSCHGLQVDVWGLGVMLYTLLVGKPPFDTSAVKSTLTKVVMSDYKEPENLSSEAKDLISNLLEKNPKDRLTLPDILKHPFMMKYSHNRILNFMNDSIDSGQYTMSTNTNNSQKSLTNLKNLSVRGDEDFRSKYKNSQVTSRPLETPDLKRTHQDINTESLFPNSNNGPHVFEHLPRQCFSNYQNKCGSEHPCNQQSSNFHNRIFSTGTDNNFIVENPCLRKSNSLSNIAKQSNPIYRENSETAFSDIRHNANCGKTLNSLCHCVEKFKKVVDTHCCTNIQEEEEVRKNNMIHGCDAHGSMQGKECNQFIQNSCCSGSQYRNNCSQNKVIYANQHSVNSENVDCIKSSSVLLSENKFTSGEKNSYPSPESCRIVIDGVKVLPINSERLQPARHKTNKAVLSITESGEVVIEFLKRKGKEEKVVDCCRISKDGIRVVVYSVNKPLKDKPPDLPELGTDGIYSYENLPQKHWKKYLYASRFVNLVKAKTPKITFYSDQAKCLLMENSPDDFEVMFYSGGKISKNGKIVKIINESGSLSSYQMSDMTSGNNNSNLNVQHFLQCYQHCLKLEKTLQDMTSFGNKSLSCFPIIVGRKPSSCGNIFSAKENTCHSSNSGFSNLTSNHGFLTSVTPYQSRAQSTPKNKKRSDSGISRRIRVAGLGVAVQFPNGAIEIEYLDGSKLLFNSNSGEIIFSDSKNTAIKYNQKESIPDWLRYKLKDITKVIPYLINQDSVLPNPKLIR</sequence>
<evidence type="ECO:0000259" key="19">
    <source>
        <dbReference type="PROSITE" id="PS51985"/>
    </source>
</evidence>
<dbReference type="CDD" id="cd13115">
    <property type="entry name" value="POLO_box_Plk4_2"/>
    <property type="match status" value="1"/>
</dbReference>
<dbReference type="Pfam" id="PF18190">
    <property type="entry name" value="Plk4_PB1"/>
    <property type="match status" value="1"/>
</dbReference>
<dbReference type="EMBL" id="DS235053">
    <property type="protein sequence ID" value="EEB11093.1"/>
    <property type="molecule type" value="Genomic_DNA"/>
</dbReference>
<dbReference type="InterPro" id="IPR000719">
    <property type="entry name" value="Prot_kinase_dom"/>
</dbReference>
<dbReference type="EC" id="2.7.11.21" evidence="2"/>
<dbReference type="AlphaFoldDB" id="E0VCI7"/>
<dbReference type="GO" id="GO:0004674">
    <property type="term" value="F:protein serine/threonine kinase activity"/>
    <property type="evidence" value="ECO:0007669"/>
    <property type="project" value="UniProtKB-KW"/>
</dbReference>
<comment type="catalytic activity">
    <reaction evidence="16">
        <text>L-seryl-[protein] + ATP = O-phospho-L-seryl-[protein] + ADP + H(+)</text>
        <dbReference type="Rhea" id="RHEA:17989"/>
        <dbReference type="Rhea" id="RHEA-COMP:9863"/>
        <dbReference type="Rhea" id="RHEA-COMP:11604"/>
        <dbReference type="ChEBI" id="CHEBI:15378"/>
        <dbReference type="ChEBI" id="CHEBI:29999"/>
        <dbReference type="ChEBI" id="CHEBI:30616"/>
        <dbReference type="ChEBI" id="CHEBI:83421"/>
        <dbReference type="ChEBI" id="CHEBI:456216"/>
        <dbReference type="EC" id="2.7.11.21"/>
    </reaction>
</comment>
<dbReference type="PROSITE" id="PS50011">
    <property type="entry name" value="PROTEIN_KINASE_DOM"/>
    <property type="match status" value="1"/>
</dbReference>
<dbReference type="InterPro" id="IPR033696">
    <property type="entry name" value="POLO_box_Plk4_C"/>
</dbReference>
<dbReference type="GeneID" id="8231654"/>
<comment type="subcellular location">
    <subcellularLocation>
        <location evidence="1">Cytoplasm</location>
        <location evidence="1">Cytoskeleton</location>
        <location evidence="1">Microtubule organizing center</location>
        <location evidence="1">Centrosome</location>
        <location evidence="1">Centriole</location>
    </subcellularLocation>
</comment>
<evidence type="ECO:0000259" key="18">
    <source>
        <dbReference type="PROSITE" id="PS51984"/>
    </source>
</evidence>
<dbReference type="RefSeq" id="XP_002423831.1">
    <property type="nucleotide sequence ID" value="XM_002423786.1"/>
</dbReference>
<dbReference type="FunCoup" id="E0VCI7">
    <property type="interactions" value="267"/>
</dbReference>
<dbReference type="GO" id="GO:0005634">
    <property type="term" value="C:nucleus"/>
    <property type="evidence" value="ECO:0007669"/>
    <property type="project" value="TreeGrafter"/>
</dbReference>
<dbReference type="PROSITE" id="PS51985">
    <property type="entry name" value="CPB2"/>
    <property type="match status" value="1"/>
</dbReference>
<dbReference type="Gene3D" id="3.30.1120.120">
    <property type="match status" value="1"/>
</dbReference>
<keyword evidence="11" id="KW-0206">Cytoskeleton</keyword>
<keyword evidence="5" id="KW-0723">Serine/threonine-protein kinase</keyword>
<dbReference type="PANTHER" id="PTHR24345">
    <property type="entry name" value="SERINE/THREONINE-PROTEIN KINASE PLK"/>
    <property type="match status" value="1"/>
</dbReference>
<feature type="domain" description="Cryptic POLO box 1 (CPB1)" evidence="18">
    <location>
        <begin position="586"/>
        <end position="697"/>
    </location>
</feature>
<dbReference type="InterPro" id="IPR046437">
    <property type="entry name" value="Ser_Thr-PK_POLO_box_1_sf"/>
</dbReference>
<evidence type="ECO:0000256" key="4">
    <source>
        <dbReference type="ARBA" id="ARBA00022490"/>
    </source>
</evidence>
<comment type="catalytic activity">
    <reaction evidence="15">
        <text>L-threonyl-[protein] + ATP = O-phospho-L-threonyl-[protein] + ADP + H(+)</text>
        <dbReference type="Rhea" id="RHEA:46608"/>
        <dbReference type="Rhea" id="RHEA-COMP:11060"/>
        <dbReference type="Rhea" id="RHEA-COMP:11605"/>
        <dbReference type="ChEBI" id="CHEBI:15378"/>
        <dbReference type="ChEBI" id="CHEBI:30013"/>
        <dbReference type="ChEBI" id="CHEBI:30616"/>
        <dbReference type="ChEBI" id="CHEBI:61977"/>
        <dbReference type="ChEBI" id="CHEBI:456216"/>
        <dbReference type="EC" id="2.7.11.21"/>
    </reaction>
</comment>
<evidence type="ECO:0000256" key="6">
    <source>
        <dbReference type="ARBA" id="ARBA00022679"/>
    </source>
</evidence>
<keyword evidence="10" id="KW-0832">Ubl conjugation</keyword>
<evidence type="ECO:0000256" key="10">
    <source>
        <dbReference type="ARBA" id="ARBA00022843"/>
    </source>
</evidence>
<keyword evidence="8" id="KW-0418">Kinase</keyword>
<dbReference type="FunFam" id="3.30.200.20:FF:000042">
    <property type="entry name" value="Aurora kinase A"/>
    <property type="match status" value="1"/>
</dbReference>
<name>E0VCI7_PEDHC</name>
<evidence type="ECO:0000256" key="15">
    <source>
        <dbReference type="ARBA" id="ARBA00047802"/>
    </source>
</evidence>
<dbReference type="InterPro" id="IPR033698">
    <property type="entry name" value="POLO_box_Plk4_2"/>
</dbReference>
<dbReference type="Gene3D" id="3.30.1120.130">
    <property type="match status" value="1"/>
</dbReference>
<dbReference type="GO" id="GO:0005814">
    <property type="term" value="C:centriole"/>
    <property type="evidence" value="ECO:0007669"/>
    <property type="project" value="UniProtKB-SubCell"/>
</dbReference>
<dbReference type="Pfam" id="PF18409">
    <property type="entry name" value="Plk4_PB2"/>
    <property type="match status" value="1"/>
</dbReference>
<keyword evidence="9" id="KW-0067">ATP-binding</keyword>
<feature type="domain" description="Protein kinase" evidence="17">
    <location>
        <begin position="45"/>
        <end position="293"/>
    </location>
</feature>
<proteinExistence type="predicted"/>
<dbReference type="InterPro" id="IPR011009">
    <property type="entry name" value="Kinase-like_dom_sf"/>
</dbReference>
<dbReference type="OMA" id="NIVERCH"/>
<evidence type="ECO:0000256" key="1">
    <source>
        <dbReference type="ARBA" id="ARBA00004114"/>
    </source>
</evidence>
<keyword evidence="6" id="KW-0808">Transferase</keyword>
<gene>
    <name evidence="21" type="primary">8231654</name>
    <name evidence="20" type="ORF">Phum_PHUM087560</name>
</gene>
<dbReference type="EMBL" id="AAZO01001045">
    <property type="status" value="NOT_ANNOTATED_CDS"/>
    <property type="molecule type" value="Genomic_DNA"/>
</dbReference>
<evidence type="ECO:0000259" key="17">
    <source>
        <dbReference type="PROSITE" id="PS50011"/>
    </source>
</evidence>
<evidence type="ECO:0000256" key="9">
    <source>
        <dbReference type="ARBA" id="ARBA00022840"/>
    </source>
</evidence>
<dbReference type="InterPro" id="IPR033699">
    <property type="entry name" value="POLO_box_Plk4_1"/>
</dbReference>
<evidence type="ECO:0000256" key="13">
    <source>
        <dbReference type="ARBA" id="ARBA00030429"/>
    </source>
</evidence>
<protein>
    <recommendedName>
        <fullName evidence="3">Serine/threonine-protein kinase PLK4</fullName>
        <ecNumber evidence="2">2.7.11.21</ecNumber>
    </recommendedName>
    <alternativeName>
        <fullName evidence="12">Polo-like kinase 4</fullName>
    </alternativeName>
    <alternativeName>
        <fullName evidence="13 14">Serine/threonine-protein kinase SAK</fullName>
    </alternativeName>
</protein>
<dbReference type="Proteomes" id="UP000009046">
    <property type="component" value="Unassembled WGS sequence"/>
</dbReference>